<dbReference type="Gramene" id="Kaladp0059s0119.1.v1.1">
    <property type="protein sequence ID" value="Kaladp0059s0119.1.v1.1.CDS.1"/>
    <property type="gene ID" value="Kaladp0059s0119.v1.1"/>
</dbReference>
<reference evidence="1" key="1">
    <citation type="submission" date="2021-01" db="UniProtKB">
        <authorList>
            <consortium name="EnsemblPlants"/>
        </authorList>
    </citation>
    <scope>IDENTIFICATION</scope>
</reference>
<name>A0A7N0UAV5_KALFE</name>
<protein>
    <submittedName>
        <fullName evidence="1">Uncharacterized protein</fullName>
    </submittedName>
</protein>
<keyword evidence="2" id="KW-1185">Reference proteome</keyword>
<proteinExistence type="predicted"/>
<evidence type="ECO:0000313" key="1">
    <source>
        <dbReference type="EnsemblPlants" id="Kaladp0059s0119.1.v1.1.CDS.1"/>
    </source>
</evidence>
<sequence length="90" mass="10403">MIPSAPISMAETRIRSDAKSTDRYLWTCIVHLPWILTFSRRYHIFLTVIFFSVDLVFEVSSSTRFCSMMIHFALTTPNRDSSGGLTRRPD</sequence>
<accession>A0A7N0UAV5</accession>
<dbReference type="Proteomes" id="UP000594263">
    <property type="component" value="Unplaced"/>
</dbReference>
<evidence type="ECO:0000313" key="2">
    <source>
        <dbReference type="Proteomes" id="UP000594263"/>
    </source>
</evidence>
<organism evidence="1 2">
    <name type="scientific">Kalanchoe fedtschenkoi</name>
    <name type="common">Lavender scallops</name>
    <name type="synonym">South American air plant</name>
    <dbReference type="NCBI Taxonomy" id="63787"/>
    <lineage>
        <taxon>Eukaryota</taxon>
        <taxon>Viridiplantae</taxon>
        <taxon>Streptophyta</taxon>
        <taxon>Embryophyta</taxon>
        <taxon>Tracheophyta</taxon>
        <taxon>Spermatophyta</taxon>
        <taxon>Magnoliopsida</taxon>
        <taxon>eudicotyledons</taxon>
        <taxon>Gunneridae</taxon>
        <taxon>Pentapetalae</taxon>
        <taxon>Saxifragales</taxon>
        <taxon>Crassulaceae</taxon>
        <taxon>Kalanchoe</taxon>
    </lineage>
</organism>
<dbReference type="EnsemblPlants" id="Kaladp0059s0119.1.v1.1">
    <property type="protein sequence ID" value="Kaladp0059s0119.1.v1.1.CDS.1"/>
    <property type="gene ID" value="Kaladp0059s0119.v1.1"/>
</dbReference>
<dbReference type="AlphaFoldDB" id="A0A7N0UAV5"/>